<evidence type="ECO:0000313" key="2">
    <source>
        <dbReference type="EMBL" id="QWG08549.1"/>
    </source>
</evidence>
<reference evidence="2 3" key="1">
    <citation type="submission" date="2021-05" db="EMBL/GenBank/DDBJ databases">
        <title>Comparative genomic studies on the polysaccharide-degrading batcterial strains of the Flammeovirga genus.</title>
        <authorList>
            <person name="Zewei F."/>
            <person name="Zheng Z."/>
            <person name="Yu L."/>
            <person name="Ruyue G."/>
            <person name="Yanhong M."/>
            <person name="Yuanyuan C."/>
            <person name="Jingyan G."/>
            <person name="Wenjun H."/>
        </authorList>
    </citation>
    <scope>NUCLEOTIDE SEQUENCE [LARGE SCALE GENOMIC DNA]</scope>
    <source>
        <strain evidence="2 3">YS10</strain>
    </source>
</reference>
<keyword evidence="1" id="KW-0472">Membrane</keyword>
<protein>
    <recommendedName>
        <fullName evidence="4">ResB-like domain-containing protein</fullName>
    </recommendedName>
</protein>
<gene>
    <name evidence="2" type="ORF">KM029_06320</name>
</gene>
<proteinExistence type="predicted"/>
<evidence type="ECO:0000256" key="1">
    <source>
        <dbReference type="SAM" id="Phobius"/>
    </source>
</evidence>
<organism evidence="2 3">
    <name type="scientific">Flammeovirga kamogawensis</name>
    <dbReference type="NCBI Taxonomy" id="373891"/>
    <lineage>
        <taxon>Bacteria</taxon>
        <taxon>Pseudomonadati</taxon>
        <taxon>Bacteroidota</taxon>
        <taxon>Cytophagia</taxon>
        <taxon>Cytophagales</taxon>
        <taxon>Flammeovirgaceae</taxon>
        <taxon>Flammeovirga</taxon>
    </lineage>
</organism>
<dbReference type="EMBL" id="CP076128">
    <property type="protein sequence ID" value="QWG08549.1"/>
    <property type="molecule type" value="Genomic_DNA"/>
</dbReference>
<sequence length="192" mass="21230">MNIRLVFGIVLTGIAVLLYGVGKPKLSKEKSYLDKAKANEEQWVIFNGIIDSSNIPLEQFLVVASKEEFTGAGKHRGFKPVEQKLQPVTINNGIDTLLFEEAPYRGDMIAHILLDEVTSSNSPIQWQGVKQGTPLVGIGKKENKHINVKYSYAGAFSDYVELLTYGSRLLTQICLGLSIVGVPLLIWGLLKR</sequence>
<feature type="transmembrane region" description="Helical" evidence="1">
    <location>
        <begin position="6"/>
        <end position="22"/>
    </location>
</feature>
<evidence type="ECO:0000313" key="3">
    <source>
        <dbReference type="Proteomes" id="UP000682802"/>
    </source>
</evidence>
<accession>A0ABX8GYT9</accession>
<name>A0ABX8GYT9_9BACT</name>
<keyword evidence="3" id="KW-1185">Reference proteome</keyword>
<keyword evidence="1" id="KW-0812">Transmembrane</keyword>
<dbReference type="RefSeq" id="WP_144072462.1">
    <property type="nucleotide sequence ID" value="NZ_CP076128.1"/>
</dbReference>
<keyword evidence="1" id="KW-1133">Transmembrane helix</keyword>
<feature type="transmembrane region" description="Helical" evidence="1">
    <location>
        <begin position="169"/>
        <end position="190"/>
    </location>
</feature>
<dbReference type="Proteomes" id="UP000682802">
    <property type="component" value="Chromosome 1"/>
</dbReference>
<evidence type="ECO:0008006" key="4">
    <source>
        <dbReference type="Google" id="ProtNLM"/>
    </source>
</evidence>